<evidence type="ECO:0000313" key="2">
    <source>
        <dbReference type="EMBL" id="KAE9526566.1"/>
    </source>
</evidence>
<dbReference type="OrthoDB" id="6617980at2759"/>
<dbReference type="EMBL" id="VYZN01000054">
    <property type="protein sequence ID" value="KAE9526566.1"/>
    <property type="molecule type" value="Genomic_DNA"/>
</dbReference>
<evidence type="ECO:0000313" key="3">
    <source>
        <dbReference type="Proteomes" id="UP000475862"/>
    </source>
</evidence>
<dbReference type="AlphaFoldDB" id="A0A6G0T6A9"/>
<gene>
    <name evidence="2" type="ORF">AGLY_013214</name>
</gene>
<protein>
    <submittedName>
        <fullName evidence="2">Uncharacterized protein</fullName>
    </submittedName>
</protein>
<comment type="caution">
    <text evidence="2">The sequence shown here is derived from an EMBL/GenBank/DDBJ whole genome shotgun (WGS) entry which is preliminary data.</text>
</comment>
<reference evidence="2 3" key="1">
    <citation type="submission" date="2019-08" db="EMBL/GenBank/DDBJ databases">
        <title>The genome of the soybean aphid Biotype 1, its phylome, world population structure and adaptation to the North American continent.</title>
        <authorList>
            <person name="Giordano R."/>
            <person name="Donthu R.K."/>
            <person name="Hernandez A.G."/>
            <person name="Wright C.L."/>
            <person name="Zimin A.V."/>
        </authorList>
    </citation>
    <scope>NUCLEOTIDE SEQUENCE [LARGE SCALE GENOMIC DNA]</scope>
    <source>
        <tissue evidence="2">Whole aphids</tissue>
    </source>
</reference>
<accession>A0A6G0T6A9</accession>
<dbReference type="Proteomes" id="UP000475862">
    <property type="component" value="Unassembled WGS sequence"/>
</dbReference>
<evidence type="ECO:0000256" key="1">
    <source>
        <dbReference type="SAM" id="MobiDB-lite"/>
    </source>
</evidence>
<sequence>MSPCAVGYESILLADQKYEDRGGPTLPSPPNPTRPARNRLRPRPEDRQKSRSDAAAATDVSALCRHFLAAYNIRPDFFCKFQGRTNLIQCQQSGTIETHRSTYKSYLNLKSEYPSNGTIWKKNLFFLISQKWALKREPQRDLNRGTTDVFNVTDMTFIKYNDNTQKNVKSPKNLKQHNKFLRIMILNINRDKKSYTVVSLSIYYALRSNLILYIYLVPIKQPDISEPISYNNCKTSTRYFNNVPQHMHNAHTHIQCTSIGYYNTTS</sequence>
<proteinExistence type="predicted"/>
<keyword evidence="3" id="KW-1185">Reference proteome</keyword>
<name>A0A6G0T6A9_APHGL</name>
<organism evidence="2 3">
    <name type="scientific">Aphis glycines</name>
    <name type="common">Soybean aphid</name>
    <dbReference type="NCBI Taxonomy" id="307491"/>
    <lineage>
        <taxon>Eukaryota</taxon>
        <taxon>Metazoa</taxon>
        <taxon>Ecdysozoa</taxon>
        <taxon>Arthropoda</taxon>
        <taxon>Hexapoda</taxon>
        <taxon>Insecta</taxon>
        <taxon>Pterygota</taxon>
        <taxon>Neoptera</taxon>
        <taxon>Paraneoptera</taxon>
        <taxon>Hemiptera</taxon>
        <taxon>Sternorrhyncha</taxon>
        <taxon>Aphidomorpha</taxon>
        <taxon>Aphidoidea</taxon>
        <taxon>Aphididae</taxon>
        <taxon>Aphidini</taxon>
        <taxon>Aphis</taxon>
        <taxon>Aphis</taxon>
    </lineage>
</organism>
<feature type="region of interest" description="Disordered" evidence="1">
    <location>
        <begin position="17"/>
        <end position="55"/>
    </location>
</feature>
<feature type="compositionally biased region" description="Basic and acidic residues" evidence="1">
    <location>
        <begin position="42"/>
        <end position="52"/>
    </location>
</feature>